<dbReference type="PANTHER" id="PTHR12215:SF10">
    <property type="entry name" value="L-AMINOADIPATE-SEMIALDEHYDE DEHYDROGENASE-PHOSPHOPANTETHEINYL TRANSFERASE"/>
    <property type="match status" value="1"/>
</dbReference>
<feature type="domain" description="4'-phosphopantetheinyl transferase" evidence="3">
    <location>
        <begin position="57"/>
        <end position="166"/>
    </location>
</feature>
<evidence type="ECO:0000256" key="2">
    <source>
        <dbReference type="ARBA" id="ARBA00022679"/>
    </source>
</evidence>
<gene>
    <name evidence="5" type="ORF">DH2020_021450</name>
</gene>
<keyword evidence="6" id="KW-1185">Reference proteome</keyword>
<evidence type="ECO:0000256" key="1">
    <source>
        <dbReference type="ARBA" id="ARBA00013172"/>
    </source>
</evidence>
<sequence length="244" mass="27793">MLGKEKVSLGHVRLSSVKLMHSLKVCDNMKLGFPNFNFNVSHHGDYVAIASEPICLVGLDIVSHSIPVNETADKFIYSFSSYFSSLEWHHIFNAGSSDDMLKVFFRYWSLKEAFVKALGTGVGYKLDDVEFHHKNWENIFVKVAGEVLKDWKFWLLELGQNHSVSIARGHPGTAITNFTKTLKQTEFDDKEYDLGLHLPNTSFKFVRVEDLVQLWHSSQSISIVSRKPHVSDDDEMSETISSIH</sequence>
<dbReference type="InterPro" id="IPR037143">
    <property type="entry name" value="4-PPantetheinyl_Trfase_dom_sf"/>
</dbReference>
<dbReference type="Proteomes" id="UP001318860">
    <property type="component" value="Unassembled WGS sequence"/>
</dbReference>
<proteinExistence type="predicted"/>
<dbReference type="Pfam" id="PF22624">
    <property type="entry name" value="AASDHPPT_N"/>
    <property type="match status" value="1"/>
</dbReference>
<evidence type="ECO:0000259" key="4">
    <source>
        <dbReference type="Pfam" id="PF22624"/>
    </source>
</evidence>
<protein>
    <recommendedName>
        <fullName evidence="1">holo-[acyl-carrier-protein] synthase</fullName>
        <ecNumber evidence="1">2.7.8.7</ecNumber>
    </recommendedName>
</protein>
<evidence type="ECO:0000313" key="6">
    <source>
        <dbReference type="Proteomes" id="UP001318860"/>
    </source>
</evidence>
<evidence type="ECO:0000259" key="3">
    <source>
        <dbReference type="Pfam" id="PF01648"/>
    </source>
</evidence>
<dbReference type="Gene3D" id="3.90.470.20">
    <property type="entry name" value="4'-phosphopantetheinyl transferase domain"/>
    <property type="match status" value="1"/>
</dbReference>
<dbReference type="InterPro" id="IPR008278">
    <property type="entry name" value="4-PPantetheinyl_Trfase_dom"/>
</dbReference>
<dbReference type="InterPro" id="IPR050559">
    <property type="entry name" value="P-Pant_transferase_sf"/>
</dbReference>
<evidence type="ECO:0000313" key="5">
    <source>
        <dbReference type="EMBL" id="KAK6144630.1"/>
    </source>
</evidence>
<dbReference type="SUPFAM" id="SSF56214">
    <property type="entry name" value="4'-phosphopantetheinyl transferase"/>
    <property type="match status" value="1"/>
</dbReference>
<comment type="caution">
    <text evidence="5">The sequence shown here is derived from an EMBL/GenBank/DDBJ whole genome shotgun (WGS) entry which is preliminary data.</text>
</comment>
<dbReference type="EMBL" id="JABTTQ020000012">
    <property type="protein sequence ID" value="KAK6144630.1"/>
    <property type="molecule type" value="Genomic_DNA"/>
</dbReference>
<dbReference type="PANTHER" id="PTHR12215">
    <property type="entry name" value="PHOSPHOPANTETHEINE TRANSFERASE"/>
    <property type="match status" value="1"/>
</dbReference>
<dbReference type="InterPro" id="IPR055066">
    <property type="entry name" value="AASDHPPT_N"/>
</dbReference>
<reference evidence="5 6" key="1">
    <citation type="journal article" date="2021" name="Comput. Struct. Biotechnol. J.">
        <title>De novo genome assembly of the potent medicinal plant Rehmannia glutinosa using nanopore technology.</title>
        <authorList>
            <person name="Ma L."/>
            <person name="Dong C."/>
            <person name="Song C."/>
            <person name="Wang X."/>
            <person name="Zheng X."/>
            <person name="Niu Y."/>
            <person name="Chen S."/>
            <person name="Feng W."/>
        </authorList>
    </citation>
    <scope>NUCLEOTIDE SEQUENCE [LARGE SCALE GENOMIC DNA]</scope>
    <source>
        <strain evidence="5">DH-2019</strain>
    </source>
</reference>
<accession>A0ABR0WES7</accession>
<dbReference type="EC" id="2.7.8.7" evidence="1"/>
<feature type="domain" description="4'-phosphopantetheinyl transferase N-terminal" evidence="4">
    <location>
        <begin position="30"/>
        <end position="53"/>
    </location>
</feature>
<keyword evidence="2" id="KW-0808">Transferase</keyword>
<name>A0ABR0WES7_REHGL</name>
<organism evidence="5 6">
    <name type="scientific">Rehmannia glutinosa</name>
    <name type="common">Chinese foxglove</name>
    <dbReference type="NCBI Taxonomy" id="99300"/>
    <lineage>
        <taxon>Eukaryota</taxon>
        <taxon>Viridiplantae</taxon>
        <taxon>Streptophyta</taxon>
        <taxon>Embryophyta</taxon>
        <taxon>Tracheophyta</taxon>
        <taxon>Spermatophyta</taxon>
        <taxon>Magnoliopsida</taxon>
        <taxon>eudicotyledons</taxon>
        <taxon>Gunneridae</taxon>
        <taxon>Pentapetalae</taxon>
        <taxon>asterids</taxon>
        <taxon>lamiids</taxon>
        <taxon>Lamiales</taxon>
        <taxon>Orobanchaceae</taxon>
        <taxon>Rehmannieae</taxon>
        <taxon>Rehmannia</taxon>
    </lineage>
</organism>
<dbReference type="Pfam" id="PF01648">
    <property type="entry name" value="ACPS"/>
    <property type="match status" value="1"/>
</dbReference>